<feature type="compositionally biased region" description="Pro residues" evidence="1">
    <location>
        <begin position="107"/>
        <end position="120"/>
    </location>
</feature>
<feature type="transmembrane region" description="Helical" evidence="2">
    <location>
        <begin position="283"/>
        <end position="304"/>
    </location>
</feature>
<feature type="transmembrane region" description="Helical" evidence="2">
    <location>
        <begin position="342"/>
        <end position="362"/>
    </location>
</feature>
<gene>
    <name evidence="3" type="ORF">HNR67_000624</name>
</gene>
<accession>A0A7W7C6W5</accession>
<feature type="region of interest" description="Disordered" evidence="1">
    <location>
        <begin position="231"/>
        <end position="277"/>
    </location>
</feature>
<feature type="compositionally biased region" description="Pro residues" evidence="1">
    <location>
        <begin position="159"/>
        <end position="171"/>
    </location>
</feature>
<feature type="transmembrane region" description="Helical" evidence="2">
    <location>
        <begin position="310"/>
        <end position="330"/>
    </location>
</feature>
<proteinExistence type="predicted"/>
<feature type="compositionally biased region" description="Basic and acidic residues" evidence="1">
    <location>
        <begin position="1"/>
        <end position="12"/>
    </location>
</feature>
<comment type="caution">
    <text evidence="3">The sequence shown here is derived from an EMBL/GenBank/DDBJ whole genome shotgun (WGS) entry which is preliminary data.</text>
</comment>
<reference evidence="3 4" key="1">
    <citation type="submission" date="2020-08" db="EMBL/GenBank/DDBJ databases">
        <title>Sequencing the genomes of 1000 actinobacteria strains.</title>
        <authorList>
            <person name="Klenk H.-P."/>
        </authorList>
    </citation>
    <scope>NUCLEOTIDE SEQUENCE [LARGE SCALE GENOMIC DNA]</scope>
    <source>
        <strain evidence="3 4">DSM 44230</strain>
    </source>
</reference>
<keyword evidence="2" id="KW-1133">Transmembrane helix</keyword>
<dbReference type="EMBL" id="JACHMH010000001">
    <property type="protein sequence ID" value="MBB4674506.1"/>
    <property type="molecule type" value="Genomic_DNA"/>
</dbReference>
<feature type="region of interest" description="Disordered" evidence="1">
    <location>
        <begin position="1"/>
        <end position="210"/>
    </location>
</feature>
<dbReference type="RefSeq" id="WP_185000618.1">
    <property type="nucleotide sequence ID" value="NZ_BAAAUI010000003.1"/>
</dbReference>
<evidence type="ECO:0000313" key="3">
    <source>
        <dbReference type="EMBL" id="MBB4674506.1"/>
    </source>
</evidence>
<protein>
    <recommendedName>
        <fullName evidence="5">Transmembrane protein</fullName>
    </recommendedName>
</protein>
<keyword evidence="2" id="KW-0812">Transmembrane</keyword>
<evidence type="ECO:0008006" key="5">
    <source>
        <dbReference type="Google" id="ProtNLM"/>
    </source>
</evidence>
<dbReference type="Proteomes" id="UP000533598">
    <property type="component" value="Unassembled WGS sequence"/>
</dbReference>
<name>A0A7W7C6W5_9PSEU</name>
<evidence type="ECO:0000256" key="2">
    <source>
        <dbReference type="SAM" id="Phobius"/>
    </source>
</evidence>
<evidence type="ECO:0000256" key="1">
    <source>
        <dbReference type="SAM" id="MobiDB-lite"/>
    </source>
</evidence>
<keyword evidence="2" id="KW-0472">Membrane</keyword>
<keyword evidence="4" id="KW-1185">Reference proteome</keyword>
<organism evidence="3 4">
    <name type="scientific">Crossiella cryophila</name>
    <dbReference type="NCBI Taxonomy" id="43355"/>
    <lineage>
        <taxon>Bacteria</taxon>
        <taxon>Bacillati</taxon>
        <taxon>Actinomycetota</taxon>
        <taxon>Actinomycetes</taxon>
        <taxon>Pseudonocardiales</taxon>
        <taxon>Pseudonocardiaceae</taxon>
        <taxon>Crossiella</taxon>
    </lineage>
</organism>
<evidence type="ECO:0000313" key="4">
    <source>
        <dbReference type="Proteomes" id="UP000533598"/>
    </source>
</evidence>
<feature type="compositionally biased region" description="Acidic residues" evidence="1">
    <location>
        <begin position="258"/>
        <end position="275"/>
    </location>
</feature>
<dbReference type="AlphaFoldDB" id="A0A7W7C6W5"/>
<sequence>MNRDNESERDSQRTVADLLAQYGEGSGNAAPRRRRRRAEDANETAPQQIIDRINSDSGQMRALREEQPPVEEPPAAPPRGAGLETPSRRDLPSYDTPSGRFARPATPTRPVPPQAPPPVSAPDAAELTTEVPAITDTYQALTEPPVAPGTSTSGRLPRPDAPPVPPKPAPRSKPRVQPDPVTEVLPVIADAPPVDPDAPPREGEDWFTDTGYQEPYVEDDAEHTAQYQALRASAPKAEPETEDDEDEHPRPARGPAGLDEDAEVPDDYDEDEDDEPRSPAKEWLMMALQLGGGVLGGAGLWLGFQWLWRAIPSITLFLALAVIGGMVWLVRKIRKADDLQTILLAVLVGLVVTVSPAALLLVGK</sequence>